<dbReference type="EMBL" id="MU853773">
    <property type="protein sequence ID" value="KAK3942545.1"/>
    <property type="molecule type" value="Genomic_DNA"/>
</dbReference>
<evidence type="ECO:0000259" key="11">
    <source>
        <dbReference type="Pfam" id="PF17146"/>
    </source>
</evidence>
<dbReference type="GO" id="GO:0005737">
    <property type="term" value="C:cytoplasm"/>
    <property type="evidence" value="ECO:0007669"/>
    <property type="project" value="UniProtKB-ARBA"/>
</dbReference>
<dbReference type="CDD" id="cd09876">
    <property type="entry name" value="PIN_Nob1-like"/>
    <property type="match status" value="1"/>
</dbReference>
<feature type="compositionally biased region" description="Polar residues" evidence="9">
    <location>
        <begin position="231"/>
        <end position="243"/>
    </location>
</feature>
<sequence>MESIASEPLPRPQEGENPAPTQAPTSAPAAAPSSNAPVAKPSAKQVHSLVIDANAIIKNDPSLSTLIAQAEELYTIPAVVSEIRDEATRTRFQTTWSPFLKLRNPRPESVKFVTDFARRTGDLQVLSRPDLHLLALTYDLEVERNGGDWRLRKEPGQKGLNGKPPGRTEEGGDKEQQPAEGARGAEGQASETTEDAAETAGETTEDVPASAQETAPAEEEAVSEQLKELDINSQPQSETQASALQEEGEDEDEEEVEEDGEGEWITPSNIKKVQAKENALTSPQPVQRVLQAALITGDMAMRNVALRVNLNLLDKSMSRVTFLKTWVLRCHGCWKVCKDMTKQFCPSCGHATLTRVSCTTDAAGNFKLHLKKNFQYNNRGNVYSIPKPTHGSASGKASDVKGGGKNGWGKELILAEDQREYQKKVEEDRRTRYRDPMDDDYLPSILTGDRTPGHGQRIRVGAGRNVNAKKR</sequence>
<evidence type="ECO:0000256" key="1">
    <source>
        <dbReference type="ARBA" id="ARBA00005858"/>
    </source>
</evidence>
<keyword evidence="13" id="KW-1185">Reference proteome</keyword>
<feature type="binding site" evidence="8">
    <location>
        <position position="333"/>
    </location>
    <ligand>
        <name>Zn(2+)</name>
        <dbReference type="ChEBI" id="CHEBI:29105"/>
    </ligand>
</feature>
<evidence type="ECO:0000256" key="9">
    <source>
        <dbReference type="SAM" id="MobiDB-lite"/>
    </source>
</evidence>
<dbReference type="PANTHER" id="PTHR12814:SF2">
    <property type="entry name" value="RNA-BINDING PROTEIN NOB1"/>
    <property type="match status" value="1"/>
</dbReference>
<dbReference type="InterPro" id="IPR014881">
    <property type="entry name" value="NOB1_Zn-bd"/>
</dbReference>
<dbReference type="InterPro" id="IPR033411">
    <property type="entry name" value="Ribonuclease_PIN"/>
</dbReference>
<keyword evidence="5 7" id="KW-0862">Zinc</keyword>
<dbReference type="FunFam" id="3.40.50.1010:FF:000020">
    <property type="entry name" value="20S-pre-rRNA D-site endonuclease NOB1"/>
    <property type="match status" value="1"/>
</dbReference>
<proteinExistence type="inferred from homology"/>
<dbReference type="InterPro" id="IPR039907">
    <property type="entry name" value="NOB1"/>
</dbReference>
<keyword evidence="6 7" id="KW-0539">Nucleus</keyword>
<keyword evidence="3 7" id="KW-0479">Metal-binding</keyword>
<dbReference type="InterPro" id="IPR036283">
    <property type="entry name" value="NOB1_Zf-like_sf"/>
</dbReference>
<feature type="domain" description="Ribonuclease PIN" evidence="11">
    <location>
        <begin position="49"/>
        <end position="140"/>
    </location>
</feature>
<dbReference type="Gene3D" id="6.20.210.10">
    <property type="entry name" value="Nin one binding (NOB1), Zn-ribbon-like"/>
    <property type="match status" value="1"/>
</dbReference>
<dbReference type="SUPFAM" id="SSF144206">
    <property type="entry name" value="NOB1 zinc finger-like"/>
    <property type="match status" value="1"/>
</dbReference>
<feature type="compositionally biased region" description="Basic and acidic residues" evidence="9">
    <location>
        <begin position="419"/>
        <end position="436"/>
    </location>
</feature>
<feature type="compositionally biased region" description="Acidic residues" evidence="9">
    <location>
        <begin position="246"/>
        <end position="262"/>
    </location>
</feature>
<feature type="compositionally biased region" description="Low complexity" evidence="9">
    <location>
        <begin position="17"/>
        <end position="43"/>
    </location>
</feature>
<keyword evidence="4" id="KW-0378">Hydrolase</keyword>
<evidence type="ECO:0000256" key="8">
    <source>
        <dbReference type="PIRSR" id="PIRSR037125-1"/>
    </source>
</evidence>
<feature type="binding site" evidence="8">
    <location>
        <position position="330"/>
    </location>
    <ligand>
        <name>Zn(2+)</name>
        <dbReference type="ChEBI" id="CHEBI:29105"/>
    </ligand>
</feature>
<evidence type="ECO:0000313" key="13">
    <source>
        <dbReference type="Proteomes" id="UP001303473"/>
    </source>
</evidence>
<dbReference type="PANTHER" id="PTHR12814">
    <property type="entry name" value="RNA-BINDING PROTEIN NOB1"/>
    <property type="match status" value="1"/>
</dbReference>
<feature type="region of interest" description="Disordered" evidence="9">
    <location>
        <begin position="1"/>
        <end position="43"/>
    </location>
</feature>
<dbReference type="GO" id="GO:0004521">
    <property type="term" value="F:RNA endonuclease activity"/>
    <property type="evidence" value="ECO:0007669"/>
    <property type="project" value="UniProtKB-UniRule"/>
</dbReference>
<evidence type="ECO:0000256" key="3">
    <source>
        <dbReference type="ARBA" id="ARBA00022723"/>
    </source>
</evidence>
<reference evidence="13" key="1">
    <citation type="journal article" date="2023" name="Mol. Phylogenet. Evol.">
        <title>Genome-scale phylogeny and comparative genomics of the fungal order Sordariales.</title>
        <authorList>
            <person name="Hensen N."/>
            <person name="Bonometti L."/>
            <person name="Westerberg I."/>
            <person name="Brannstrom I.O."/>
            <person name="Guillou S."/>
            <person name="Cros-Aarteil S."/>
            <person name="Calhoun S."/>
            <person name="Haridas S."/>
            <person name="Kuo A."/>
            <person name="Mondo S."/>
            <person name="Pangilinan J."/>
            <person name="Riley R."/>
            <person name="LaButti K."/>
            <person name="Andreopoulos B."/>
            <person name="Lipzen A."/>
            <person name="Chen C."/>
            <person name="Yan M."/>
            <person name="Daum C."/>
            <person name="Ng V."/>
            <person name="Clum A."/>
            <person name="Steindorff A."/>
            <person name="Ohm R.A."/>
            <person name="Martin F."/>
            <person name="Silar P."/>
            <person name="Natvig D.O."/>
            <person name="Lalanne C."/>
            <person name="Gautier V."/>
            <person name="Ament-Velasquez S.L."/>
            <person name="Kruys A."/>
            <person name="Hutchinson M.I."/>
            <person name="Powell A.J."/>
            <person name="Barry K."/>
            <person name="Miller A.N."/>
            <person name="Grigoriev I.V."/>
            <person name="Debuchy R."/>
            <person name="Gladieux P."/>
            <person name="Hiltunen Thoren M."/>
            <person name="Johannesson H."/>
        </authorList>
    </citation>
    <scope>NUCLEOTIDE SEQUENCE [LARGE SCALE GENOMIC DNA]</scope>
    <source>
        <strain evidence="13">CBS 340.73</strain>
    </source>
</reference>
<comment type="function">
    <text evidence="7">Required for the synthesis of 40S ribosome subunits. Has a role in processing 20S pre-rRNA into the mature 18S rRNA, where it is required for cleavage at the 3' end of the mature 18S rRNA (D-site). Accompanies the 20S pre-rRNA from the nucleus to the cytoplasm.</text>
</comment>
<feature type="domain" description="Nin one binding (NOB1) Zn-ribbon-like" evidence="10">
    <location>
        <begin position="322"/>
        <end position="391"/>
    </location>
</feature>
<keyword evidence="2" id="KW-0540">Nuclease</keyword>
<dbReference type="GO" id="GO:0005730">
    <property type="term" value="C:nucleolus"/>
    <property type="evidence" value="ECO:0007669"/>
    <property type="project" value="UniProtKB-SubCell"/>
</dbReference>
<feature type="region of interest" description="Disordered" evidence="9">
    <location>
        <begin position="385"/>
        <end position="404"/>
    </location>
</feature>
<evidence type="ECO:0000259" key="10">
    <source>
        <dbReference type="Pfam" id="PF08772"/>
    </source>
</evidence>
<evidence type="ECO:0000256" key="2">
    <source>
        <dbReference type="ARBA" id="ARBA00022722"/>
    </source>
</evidence>
<dbReference type="GO" id="GO:0046872">
    <property type="term" value="F:metal ion binding"/>
    <property type="evidence" value="ECO:0007669"/>
    <property type="project" value="UniProtKB-UniRule"/>
</dbReference>
<evidence type="ECO:0000256" key="5">
    <source>
        <dbReference type="ARBA" id="ARBA00022833"/>
    </source>
</evidence>
<comment type="caution">
    <text evidence="12">The sequence shown here is derived from an EMBL/GenBank/DDBJ whole genome shotgun (WGS) entry which is preliminary data.</text>
</comment>
<comment type="similarity">
    <text evidence="1 7">Belongs to the NOB1 family.</text>
</comment>
<dbReference type="PIRSF" id="PIRSF037125">
    <property type="entry name" value="D-site_20S_pre-rRNA_nuclease"/>
    <property type="match status" value="1"/>
</dbReference>
<feature type="binding site" evidence="8">
    <location>
        <position position="348"/>
    </location>
    <ligand>
        <name>Zn(2+)</name>
        <dbReference type="ChEBI" id="CHEBI:29105"/>
    </ligand>
</feature>
<dbReference type="AlphaFoldDB" id="A0AAN6S6T3"/>
<evidence type="ECO:0000256" key="6">
    <source>
        <dbReference type="ARBA" id="ARBA00023242"/>
    </source>
</evidence>
<dbReference type="GO" id="GO:0016787">
    <property type="term" value="F:hydrolase activity"/>
    <property type="evidence" value="ECO:0007669"/>
    <property type="project" value="UniProtKB-KW"/>
</dbReference>
<dbReference type="Proteomes" id="UP001303473">
    <property type="component" value="Unassembled WGS sequence"/>
</dbReference>
<dbReference type="Pfam" id="PF08772">
    <property type="entry name" value="Zn_ribbon_NOB1"/>
    <property type="match status" value="1"/>
</dbReference>
<evidence type="ECO:0000256" key="7">
    <source>
        <dbReference type="PIRNR" id="PIRNR037125"/>
    </source>
</evidence>
<dbReference type="Pfam" id="PF17146">
    <property type="entry name" value="PIN_6"/>
    <property type="match status" value="1"/>
</dbReference>
<dbReference type="GO" id="GO:0030490">
    <property type="term" value="P:maturation of SSU-rRNA"/>
    <property type="evidence" value="ECO:0007669"/>
    <property type="project" value="TreeGrafter"/>
</dbReference>
<name>A0AAN6S6T3_9PEZI</name>
<evidence type="ECO:0000256" key="4">
    <source>
        <dbReference type="ARBA" id="ARBA00022801"/>
    </source>
</evidence>
<organism evidence="12 13">
    <name type="scientific">Diplogelasinospora grovesii</name>
    <dbReference type="NCBI Taxonomy" id="303347"/>
    <lineage>
        <taxon>Eukaryota</taxon>
        <taxon>Fungi</taxon>
        <taxon>Dikarya</taxon>
        <taxon>Ascomycota</taxon>
        <taxon>Pezizomycotina</taxon>
        <taxon>Sordariomycetes</taxon>
        <taxon>Sordariomycetidae</taxon>
        <taxon>Sordariales</taxon>
        <taxon>Diplogelasinosporaceae</taxon>
        <taxon>Diplogelasinospora</taxon>
    </lineage>
</organism>
<feature type="region of interest" description="Disordered" evidence="9">
    <location>
        <begin position="419"/>
        <end position="471"/>
    </location>
</feature>
<dbReference type="Gene3D" id="3.40.50.1010">
    <property type="entry name" value="5'-nuclease"/>
    <property type="match status" value="1"/>
</dbReference>
<dbReference type="InterPro" id="IPR017117">
    <property type="entry name" value="Nob1_euk"/>
</dbReference>
<comment type="subcellular location">
    <subcellularLocation>
        <location evidence="7">Nucleus</location>
        <location evidence="7">Nucleolus</location>
    </subcellularLocation>
</comment>
<feature type="region of interest" description="Disordered" evidence="9">
    <location>
        <begin position="149"/>
        <end position="268"/>
    </location>
</feature>
<feature type="binding site" evidence="8">
    <location>
        <position position="345"/>
    </location>
    <ligand>
        <name>Zn(2+)</name>
        <dbReference type="ChEBI" id="CHEBI:29105"/>
    </ligand>
</feature>
<protein>
    <recommendedName>
        <fullName evidence="7">20S-pre-rRNA D-site endonuclease NOB1</fullName>
    </recommendedName>
</protein>
<gene>
    <name evidence="12" type="ORF">QBC46DRAFT_379840</name>
</gene>
<evidence type="ECO:0000313" key="12">
    <source>
        <dbReference type="EMBL" id="KAK3942545.1"/>
    </source>
</evidence>
<feature type="compositionally biased region" description="Basic and acidic residues" evidence="9">
    <location>
        <begin position="166"/>
        <end position="177"/>
    </location>
</feature>
<accession>A0AAN6S6T3</accession>
<dbReference type="GO" id="GO:0030688">
    <property type="term" value="C:preribosome, small subunit precursor"/>
    <property type="evidence" value="ECO:0007669"/>
    <property type="project" value="TreeGrafter"/>
</dbReference>